<keyword evidence="2" id="KW-1185">Reference proteome</keyword>
<proteinExistence type="predicted"/>
<gene>
    <name evidence="1" type="ORF">GBAR_LOCUS17925</name>
</gene>
<organism evidence="1 2">
    <name type="scientific">Geodia barretti</name>
    <name type="common">Barrett's horny sponge</name>
    <dbReference type="NCBI Taxonomy" id="519541"/>
    <lineage>
        <taxon>Eukaryota</taxon>
        <taxon>Metazoa</taxon>
        <taxon>Porifera</taxon>
        <taxon>Demospongiae</taxon>
        <taxon>Heteroscleromorpha</taxon>
        <taxon>Tetractinellida</taxon>
        <taxon>Astrophorina</taxon>
        <taxon>Geodiidae</taxon>
        <taxon>Geodia</taxon>
    </lineage>
</organism>
<keyword evidence="1" id="KW-0540">Nuclease</keyword>
<sequence length="194" mass="22288">NVCVVCGSDRDCIRKSIVPHEYRRQFPAELKEHASHDVLLLCLPCHQLASAHSDRLKSLLAQEYSAPLSSASNSRFTQDHRMSRVKNCARALVKGQGIPDERRKELMAAVAEFLRCTPEDITPDMIQEAAEIDTRLQNSEFSPHAELVVRAVREEGGRQGLLEFQRRWRQHFLDTMNPRFLPELWSVDHNPHQL</sequence>
<dbReference type="AlphaFoldDB" id="A0AA35WWP1"/>
<dbReference type="GO" id="GO:0004527">
    <property type="term" value="F:exonuclease activity"/>
    <property type="evidence" value="ECO:0007669"/>
    <property type="project" value="UniProtKB-KW"/>
</dbReference>
<evidence type="ECO:0000313" key="1">
    <source>
        <dbReference type="EMBL" id="CAI8031586.1"/>
    </source>
</evidence>
<keyword evidence="1" id="KW-0378">Hydrolase</keyword>
<name>A0AA35WWP1_GEOBA</name>
<protein>
    <submittedName>
        <fullName evidence="1">Exonuclease 3'-5' domain-containing protein 2</fullName>
    </submittedName>
</protein>
<comment type="caution">
    <text evidence="1">The sequence shown here is derived from an EMBL/GenBank/DDBJ whole genome shotgun (WGS) entry which is preliminary data.</text>
</comment>
<keyword evidence="1" id="KW-0269">Exonuclease</keyword>
<accession>A0AA35WWP1</accession>
<evidence type="ECO:0000313" key="2">
    <source>
        <dbReference type="Proteomes" id="UP001174909"/>
    </source>
</evidence>
<feature type="non-terminal residue" evidence="1">
    <location>
        <position position="1"/>
    </location>
</feature>
<dbReference type="Proteomes" id="UP001174909">
    <property type="component" value="Unassembled WGS sequence"/>
</dbReference>
<reference evidence="1" key="1">
    <citation type="submission" date="2023-03" db="EMBL/GenBank/DDBJ databases">
        <authorList>
            <person name="Steffen K."/>
            <person name="Cardenas P."/>
        </authorList>
    </citation>
    <scope>NUCLEOTIDE SEQUENCE</scope>
</reference>
<dbReference type="EMBL" id="CASHTH010002550">
    <property type="protein sequence ID" value="CAI8031586.1"/>
    <property type="molecule type" value="Genomic_DNA"/>
</dbReference>